<sequence length="76" mass="8702">MLRALTTLARSLLTVVTAAVLFAFNFELVGIVAFRYLYNPHSAMGHDIALALHILLSAVLTAWMYRQFFHEHLWRA</sequence>
<dbReference type="OrthoDB" id="2377143at2"/>
<evidence type="ECO:0000256" key="1">
    <source>
        <dbReference type="SAM" id="Phobius"/>
    </source>
</evidence>
<proteinExistence type="predicted"/>
<keyword evidence="1" id="KW-1133">Transmembrane helix</keyword>
<name>A0A1N7LJK6_9BACL</name>
<dbReference type="EMBL" id="FTOO01000003">
    <property type="protein sequence ID" value="SIS74028.1"/>
    <property type="molecule type" value="Genomic_DNA"/>
</dbReference>
<reference evidence="3" key="1">
    <citation type="submission" date="2017-01" db="EMBL/GenBank/DDBJ databases">
        <authorList>
            <person name="Varghese N."/>
            <person name="Submissions S."/>
        </authorList>
    </citation>
    <scope>NUCLEOTIDE SEQUENCE [LARGE SCALE GENOMIC DNA]</scope>
    <source>
        <strain evidence="3">DSM 16176</strain>
    </source>
</reference>
<keyword evidence="1" id="KW-0472">Membrane</keyword>
<gene>
    <name evidence="2" type="ORF">SAMN05421799_103191</name>
</gene>
<protein>
    <submittedName>
        <fullName evidence="2">Uncharacterized protein</fullName>
    </submittedName>
</protein>
<evidence type="ECO:0000313" key="2">
    <source>
        <dbReference type="EMBL" id="SIS74028.1"/>
    </source>
</evidence>
<dbReference type="Proteomes" id="UP000186156">
    <property type="component" value="Unassembled WGS sequence"/>
</dbReference>
<dbReference type="RefSeq" id="WP_076345751.1">
    <property type="nucleotide sequence ID" value="NZ_FTOO01000003.1"/>
</dbReference>
<evidence type="ECO:0000313" key="3">
    <source>
        <dbReference type="Proteomes" id="UP000186156"/>
    </source>
</evidence>
<keyword evidence="3" id="KW-1185">Reference proteome</keyword>
<accession>A0A1N7LJK6</accession>
<organism evidence="2 3">
    <name type="scientific">Alicyclobacillus vulcanalis</name>
    <dbReference type="NCBI Taxonomy" id="252246"/>
    <lineage>
        <taxon>Bacteria</taxon>
        <taxon>Bacillati</taxon>
        <taxon>Bacillota</taxon>
        <taxon>Bacilli</taxon>
        <taxon>Bacillales</taxon>
        <taxon>Alicyclobacillaceae</taxon>
        <taxon>Alicyclobacillus</taxon>
    </lineage>
</organism>
<feature type="transmembrane region" description="Helical" evidence="1">
    <location>
        <begin position="12"/>
        <end position="36"/>
    </location>
</feature>
<dbReference type="AlphaFoldDB" id="A0A1N7LJK6"/>
<keyword evidence="1" id="KW-0812">Transmembrane</keyword>
<feature type="transmembrane region" description="Helical" evidence="1">
    <location>
        <begin position="48"/>
        <end position="65"/>
    </location>
</feature>